<comment type="caution">
    <text evidence="2">The sequence shown here is derived from an EMBL/GenBank/DDBJ whole genome shotgun (WGS) entry which is preliminary data.</text>
</comment>
<reference evidence="2" key="1">
    <citation type="journal article" date="2023" name="G3 (Bethesda)">
        <title>A reference genome for the long-term kleptoplast-retaining sea slug Elysia crispata morphotype clarki.</title>
        <authorList>
            <person name="Eastman K.E."/>
            <person name="Pendleton A.L."/>
            <person name="Shaikh M.A."/>
            <person name="Suttiyut T."/>
            <person name="Ogas R."/>
            <person name="Tomko P."/>
            <person name="Gavelis G."/>
            <person name="Widhalm J.R."/>
            <person name="Wisecaver J.H."/>
        </authorList>
    </citation>
    <scope>NUCLEOTIDE SEQUENCE</scope>
    <source>
        <strain evidence="2">ECLA1</strain>
    </source>
</reference>
<evidence type="ECO:0000256" key="1">
    <source>
        <dbReference type="SAM" id="MobiDB-lite"/>
    </source>
</evidence>
<evidence type="ECO:0000313" key="2">
    <source>
        <dbReference type="EMBL" id="KAK3754972.1"/>
    </source>
</evidence>
<sequence>LHASGCNSPSPTTTNGSKRLTRQCVKTMSSLHGGNKEQQCAHEEQTHAINVSSLGRNLLNLRCSSQAC</sequence>
<dbReference type="EMBL" id="JAWDGP010005615">
    <property type="protein sequence ID" value="KAK3754972.1"/>
    <property type="molecule type" value="Genomic_DNA"/>
</dbReference>
<accession>A0AAE0YSP3</accession>
<dbReference type="AlphaFoldDB" id="A0AAE0YSP3"/>
<keyword evidence="3" id="KW-1185">Reference proteome</keyword>
<proteinExistence type="predicted"/>
<gene>
    <name evidence="2" type="ORF">RRG08_065019</name>
</gene>
<dbReference type="Proteomes" id="UP001283361">
    <property type="component" value="Unassembled WGS sequence"/>
</dbReference>
<feature type="non-terminal residue" evidence="2">
    <location>
        <position position="1"/>
    </location>
</feature>
<name>A0AAE0YSP3_9GAST</name>
<feature type="region of interest" description="Disordered" evidence="1">
    <location>
        <begin position="1"/>
        <end position="21"/>
    </location>
</feature>
<evidence type="ECO:0000313" key="3">
    <source>
        <dbReference type="Proteomes" id="UP001283361"/>
    </source>
</evidence>
<organism evidence="2 3">
    <name type="scientific">Elysia crispata</name>
    <name type="common">lettuce slug</name>
    <dbReference type="NCBI Taxonomy" id="231223"/>
    <lineage>
        <taxon>Eukaryota</taxon>
        <taxon>Metazoa</taxon>
        <taxon>Spiralia</taxon>
        <taxon>Lophotrochozoa</taxon>
        <taxon>Mollusca</taxon>
        <taxon>Gastropoda</taxon>
        <taxon>Heterobranchia</taxon>
        <taxon>Euthyneura</taxon>
        <taxon>Panpulmonata</taxon>
        <taxon>Sacoglossa</taxon>
        <taxon>Placobranchoidea</taxon>
        <taxon>Plakobranchidae</taxon>
        <taxon>Elysia</taxon>
    </lineage>
</organism>
<protein>
    <submittedName>
        <fullName evidence="2">Uncharacterized protein</fullName>
    </submittedName>
</protein>